<dbReference type="AlphaFoldDB" id="A0AAJ0G7V1"/>
<evidence type="ECO:0000313" key="2">
    <source>
        <dbReference type="Proteomes" id="UP001271007"/>
    </source>
</evidence>
<protein>
    <recommendedName>
        <fullName evidence="3">BTB domain-containing protein</fullName>
    </recommendedName>
</protein>
<sequence length="229" mass="26162">MATTIIDGDELMRGLQDDVMWNLVIGEEQTFPMQGLVLKCLSPVLVASMRHNPTLEQIEAKGVIRPGAGGLEEWKLVLQWAYERCIEVRRRGTKLLIDCYILGDFLDLADEFMDEVMGRLLLSPCHERERQHPKSQEVDSEVLLDGLRRGPRLLQKLLAESLFLMRDELTPQEKNDYDGVGGIAAAILEAAGTYLNYQEDMYDRVGMADPERWQEFMKGKETPTVFRET</sequence>
<gene>
    <name evidence="1" type="ORF">LTR09_011418</name>
</gene>
<proteinExistence type="predicted"/>
<evidence type="ECO:0008006" key="3">
    <source>
        <dbReference type="Google" id="ProtNLM"/>
    </source>
</evidence>
<evidence type="ECO:0000313" key="1">
    <source>
        <dbReference type="EMBL" id="KAK3047151.1"/>
    </source>
</evidence>
<keyword evidence="2" id="KW-1185">Reference proteome</keyword>
<dbReference type="Proteomes" id="UP001271007">
    <property type="component" value="Unassembled WGS sequence"/>
</dbReference>
<reference evidence="1" key="1">
    <citation type="submission" date="2023-04" db="EMBL/GenBank/DDBJ databases">
        <title>Black Yeasts Isolated from many extreme environments.</title>
        <authorList>
            <person name="Coleine C."/>
            <person name="Stajich J.E."/>
            <person name="Selbmann L."/>
        </authorList>
    </citation>
    <scope>NUCLEOTIDE SEQUENCE</scope>
    <source>
        <strain evidence="1">CCFEE 5312</strain>
    </source>
</reference>
<organism evidence="1 2">
    <name type="scientific">Extremus antarcticus</name>
    <dbReference type="NCBI Taxonomy" id="702011"/>
    <lineage>
        <taxon>Eukaryota</taxon>
        <taxon>Fungi</taxon>
        <taxon>Dikarya</taxon>
        <taxon>Ascomycota</taxon>
        <taxon>Pezizomycotina</taxon>
        <taxon>Dothideomycetes</taxon>
        <taxon>Dothideomycetidae</taxon>
        <taxon>Mycosphaerellales</taxon>
        <taxon>Extremaceae</taxon>
        <taxon>Extremus</taxon>
    </lineage>
</organism>
<dbReference type="EMBL" id="JAWDJX010000067">
    <property type="protein sequence ID" value="KAK3047151.1"/>
    <property type="molecule type" value="Genomic_DNA"/>
</dbReference>
<name>A0AAJ0G7V1_9PEZI</name>
<accession>A0AAJ0G7V1</accession>
<comment type="caution">
    <text evidence="1">The sequence shown here is derived from an EMBL/GenBank/DDBJ whole genome shotgun (WGS) entry which is preliminary data.</text>
</comment>